<evidence type="ECO:0000313" key="4">
    <source>
        <dbReference type="EMBL" id="QHT08369.1"/>
    </source>
</evidence>
<sequence length="247" mass="29595">MHYLSVLAIFKNETMNLKVWLDHYIWQGVEQFYLIDNGSTDNPMEILQEYIDKGLVTYVYGDVKHRQQQYYKDVFNLFRLKEKTVWLAVCDLDEFFFGTQKRLSKVLQTHENYNMVLSNWLMFGSDGLIEHPKDIRTAITHRDDSIHVNTKYIFKTSSIPNTDPIWIHRLENVDDTYTIIENEQIQLNHYPIQSLEFFQKVKMTRGAADVSWSENIRDMNYFNHYDQNKNYDDLLLKNLILNPPEDY</sequence>
<name>A0A6C0CXF4_9ZZZZ</name>
<reference evidence="4" key="1">
    <citation type="journal article" date="2020" name="Nature">
        <title>Giant virus diversity and host interactions through global metagenomics.</title>
        <authorList>
            <person name="Schulz F."/>
            <person name="Roux S."/>
            <person name="Paez-Espino D."/>
            <person name="Jungbluth S."/>
            <person name="Walsh D.A."/>
            <person name="Denef V.J."/>
            <person name="McMahon K.D."/>
            <person name="Konstantinidis K.T."/>
            <person name="Eloe-Fadrosh E.A."/>
            <person name="Kyrpides N.C."/>
            <person name="Woyke T."/>
        </authorList>
    </citation>
    <scope>NUCLEOTIDE SEQUENCE</scope>
    <source>
        <strain evidence="4">GVMAG-M-3300022752-66</strain>
    </source>
</reference>
<evidence type="ECO:0000256" key="3">
    <source>
        <dbReference type="ARBA" id="ARBA00022989"/>
    </source>
</evidence>
<dbReference type="Pfam" id="PF13704">
    <property type="entry name" value="Glyco_tranf_2_4"/>
    <property type="match status" value="1"/>
</dbReference>
<organism evidence="4">
    <name type="scientific">viral metagenome</name>
    <dbReference type="NCBI Taxonomy" id="1070528"/>
    <lineage>
        <taxon>unclassified sequences</taxon>
        <taxon>metagenomes</taxon>
        <taxon>organismal metagenomes</taxon>
    </lineage>
</organism>
<proteinExistence type="predicted"/>
<evidence type="ECO:0000256" key="2">
    <source>
        <dbReference type="ARBA" id="ARBA00022692"/>
    </source>
</evidence>
<dbReference type="AlphaFoldDB" id="A0A6C0CXF4"/>
<dbReference type="GO" id="GO:0005737">
    <property type="term" value="C:cytoplasm"/>
    <property type="evidence" value="ECO:0007669"/>
    <property type="project" value="TreeGrafter"/>
</dbReference>
<evidence type="ECO:0000256" key="1">
    <source>
        <dbReference type="ARBA" id="ARBA00004167"/>
    </source>
</evidence>
<protein>
    <recommendedName>
        <fullName evidence="5">Glycosyltransferase 2-like domain-containing protein</fullName>
    </recommendedName>
</protein>
<keyword evidence="3" id="KW-0472">Membrane</keyword>
<keyword evidence="2" id="KW-0812">Transmembrane</keyword>
<accession>A0A6C0CXF4</accession>
<dbReference type="Gene3D" id="3.90.550.10">
    <property type="entry name" value="Spore Coat Polysaccharide Biosynthesis Protein SpsA, Chain A"/>
    <property type="match status" value="1"/>
</dbReference>
<dbReference type="CDD" id="cd00761">
    <property type="entry name" value="Glyco_tranf_GTA_type"/>
    <property type="match status" value="1"/>
</dbReference>
<comment type="subcellular location">
    <subcellularLocation>
        <location evidence="1">Membrane</location>
        <topology evidence="1">Single-pass membrane protein</topology>
    </subcellularLocation>
</comment>
<dbReference type="InterPro" id="IPR029044">
    <property type="entry name" value="Nucleotide-diphossugar_trans"/>
</dbReference>
<dbReference type="SUPFAM" id="SSF53448">
    <property type="entry name" value="Nucleotide-diphospho-sugar transferases"/>
    <property type="match status" value="1"/>
</dbReference>
<dbReference type="PANTHER" id="PTHR21461:SF69">
    <property type="entry name" value="GLYCOSYLTRANSFERASE FAMILY 92 PROTEIN"/>
    <property type="match status" value="1"/>
</dbReference>
<dbReference type="PANTHER" id="PTHR21461">
    <property type="entry name" value="GLYCOSYLTRANSFERASE FAMILY 92 PROTEIN"/>
    <property type="match status" value="1"/>
</dbReference>
<dbReference type="EMBL" id="MN739494">
    <property type="protein sequence ID" value="QHT08369.1"/>
    <property type="molecule type" value="Genomic_DNA"/>
</dbReference>
<dbReference type="GO" id="GO:0016757">
    <property type="term" value="F:glycosyltransferase activity"/>
    <property type="evidence" value="ECO:0007669"/>
    <property type="project" value="TreeGrafter"/>
</dbReference>
<evidence type="ECO:0008006" key="5">
    <source>
        <dbReference type="Google" id="ProtNLM"/>
    </source>
</evidence>
<dbReference type="GO" id="GO:0016020">
    <property type="term" value="C:membrane"/>
    <property type="evidence" value="ECO:0007669"/>
    <property type="project" value="UniProtKB-SubCell"/>
</dbReference>
<keyword evidence="3" id="KW-1133">Transmembrane helix</keyword>